<sequence length="272" mass="28647">MTDALRYEITRLRTIRSTYWILGVAFGFQLLLTVLIAWNLPETGPLSGGDQTFAILVTVGATLGVAPLFIAYVIGLLGVFSMGHEYRHGMIRATLTALPSRLHVMLAKVVTTAVLSLVAALVCVGIALLSAVLFGVGLPSVGGLRDITVGTVLYTTLFSLSGLAFATLTRNQTGAVALLLLVPSLVEGLVKAVVLAIKASSGDPTSRGGIVDILKFLPYDAGGQMYTRVSLNDAFQVFGYKPFGAVGGGITMTVFVVVLLVLATLAFQRRDA</sequence>
<gene>
    <name evidence="2" type="ORF">AERYTH_13360</name>
</gene>
<feature type="transmembrane region" description="Helical" evidence="1">
    <location>
        <begin position="243"/>
        <end position="267"/>
    </location>
</feature>
<dbReference type="EMBL" id="CP011502">
    <property type="protein sequence ID" value="ALX05612.1"/>
    <property type="molecule type" value="Genomic_DNA"/>
</dbReference>
<name>A0A0U4CSI3_9ACTN</name>
<evidence type="ECO:0008006" key="4">
    <source>
        <dbReference type="Google" id="ProtNLM"/>
    </source>
</evidence>
<reference evidence="2 3" key="1">
    <citation type="journal article" date="1991" name="Int. J. Syst. Bacteriol.">
        <title>Description of the erythromycin-producing bacterium Arthrobacter sp. strain NRRL B-3381 as Aeromicrobium erythreum gen. nov., sp. nov.</title>
        <authorList>
            <person name="Miller E.S."/>
            <person name="Woese C.R."/>
            <person name="Brenner S."/>
        </authorList>
    </citation>
    <scope>NUCLEOTIDE SEQUENCE [LARGE SCALE GENOMIC DNA]</scope>
    <source>
        <strain evidence="2 3">AR18</strain>
    </source>
</reference>
<feature type="transmembrane region" description="Helical" evidence="1">
    <location>
        <begin position="20"/>
        <end position="40"/>
    </location>
</feature>
<keyword evidence="1" id="KW-0812">Transmembrane</keyword>
<accession>A0A0U4CSI3</accession>
<evidence type="ECO:0000256" key="1">
    <source>
        <dbReference type="SAM" id="Phobius"/>
    </source>
</evidence>
<dbReference type="AlphaFoldDB" id="A0A0U4CSI3"/>
<keyword evidence="3" id="KW-1185">Reference proteome</keyword>
<dbReference type="Pfam" id="PF12730">
    <property type="entry name" value="ABC2_membrane_4"/>
    <property type="match status" value="1"/>
</dbReference>
<evidence type="ECO:0000313" key="3">
    <source>
        <dbReference type="Proteomes" id="UP000067689"/>
    </source>
</evidence>
<protein>
    <recommendedName>
        <fullName evidence="4">ABC transporter permease</fullName>
    </recommendedName>
</protein>
<dbReference type="Proteomes" id="UP000067689">
    <property type="component" value="Chromosome"/>
</dbReference>
<dbReference type="KEGG" id="aer:AERYTH_13360"/>
<dbReference type="PATRIC" id="fig|2041.4.peg.2788"/>
<keyword evidence="1" id="KW-1133">Transmembrane helix</keyword>
<proteinExistence type="predicted"/>
<organism evidence="2 3">
    <name type="scientific">Aeromicrobium erythreum</name>
    <dbReference type="NCBI Taxonomy" id="2041"/>
    <lineage>
        <taxon>Bacteria</taxon>
        <taxon>Bacillati</taxon>
        <taxon>Actinomycetota</taxon>
        <taxon>Actinomycetes</taxon>
        <taxon>Propionibacteriales</taxon>
        <taxon>Nocardioidaceae</taxon>
        <taxon>Aeromicrobium</taxon>
    </lineage>
</organism>
<feature type="transmembrane region" description="Helical" evidence="1">
    <location>
        <begin position="52"/>
        <end position="80"/>
    </location>
</feature>
<dbReference type="STRING" id="2041.AERYTH_13360"/>
<dbReference type="OrthoDB" id="5188656at2"/>
<evidence type="ECO:0000313" key="2">
    <source>
        <dbReference type="EMBL" id="ALX05612.1"/>
    </source>
</evidence>
<dbReference type="RefSeq" id="WP_067859644.1">
    <property type="nucleotide sequence ID" value="NZ_CP011502.1"/>
</dbReference>
<feature type="transmembrane region" description="Helical" evidence="1">
    <location>
        <begin position="147"/>
        <end position="168"/>
    </location>
</feature>
<feature type="transmembrane region" description="Helical" evidence="1">
    <location>
        <begin position="175"/>
        <end position="197"/>
    </location>
</feature>
<feature type="transmembrane region" description="Helical" evidence="1">
    <location>
        <begin position="109"/>
        <end position="135"/>
    </location>
</feature>
<keyword evidence="1" id="KW-0472">Membrane</keyword>